<accession>R4FZY0</accession>
<dbReference type="AlphaFoldDB" id="R4FZY0"/>
<proteinExistence type="predicted"/>
<keyword evidence="1" id="KW-0812">Transmembrane</keyword>
<feature type="transmembrane region" description="Helical" evidence="1">
    <location>
        <begin position="66"/>
        <end position="85"/>
    </location>
</feature>
<evidence type="ECO:0000313" key="2">
    <source>
        <dbReference type="EMBL" id="GAC90528.1"/>
    </source>
</evidence>
<sequence length="90" mass="10507">MYLLNEKESNERRCYFTRVFSFFSFFYPDCEDSIKDFVEGISINCGVFAFLSFFTSWAFAFSVFPSSLLLILLVCAVAEGVLLFFDKKFH</sequence>
<keyword evidence="1" id="KW-1133">Transmembrane helix</keyword>
<gene>
    <name evidence="2" type="ORF">KN10_0964</name>
</gene>
<protein>
    <submittedName>
        <fullName evidence="2">Uncharacterized protein</fullName>
    </submittedName>
</protein>
<evidence type="ECO:0000313" key="3">
    <source>
        <dbReference type="Proteomes" id="UP000013057"/>
    </source>
</evidence>
<dbReference type="Proteomes" id="UP000013057">
    <property type="component" value="Unassembled WGS sequence"/>
</dbReference>
<comment type="caution">
    <text evidence="2">The sequence shown here is derived from an EMBL/GenBank/DDBJ whole genome shotgun (WGS) entry which is preliminary data.</text>
</comment>
<organism evidence="2 3">
    <name type="scientific">Anoxybacillus flavithermus NBRC 109594</name>
    <dbReference type="NCBI Taxonomy" id="1315967"/>
    <lineage>
        <taxon>Bacteria</taxon>
        <taxon>Bacillati</taxon>
        <taxon>Bacillota</taxon>
        <taxon>Bacilli</taxon>
        <taxon>Bacillales</taxon>
        <taxon>Anoxybacillaceae</taxon>
        <taxon>Anoxybacillus</taxon>
    </lineage>
</organism>
<keyword evidence="1" id="KW-0472">Membrane</keyword>
<name>R4FZY0_9BACL</name>
<evidence type="ECO:0000256" key="1">
    <source>
        <dbReference type="SAM" id="Phobius"/>
    </source>
</evidence>
<dbReference type="EMBL" id="BARH01000006">
    <property type="protein sequence ID" value="GAC90528.1"/>
    <property type="molecule type" value="Genomic_DNA"/>
</dbReference>
<reference evidence="3" key="1">
    <citation type="journal article" date="2013" name="Genome">
        <title>Draft Genome Sequence of a Thermophilic Member of the Bacillaceae, Anoxybacillus flavithermus Strain Kn10, Isolated from the Kan-nawa Hot Spring in Japan.</title>
        <authorList>
            <person name="Matsutani M."/>
            <person name="Shirakihara Y."/>
            <person name="Imada K."/>
            <person name="Yakushi T."/>
            <person name="Matsushita K."/>
        </authorList>
    </citation>
    <scope>NUCLEOTIDE SEQUENCE [LARGE SCALE GENOMIC DNA]</scope>
    <source>
        <strain evidence="3">NBRC 109594</strain>
    </source>
</reference>
<feature type="transmembrane region" description="Helical" evidence="1">
    <location>
        <begin position="41"/>
        <end position="60"/>
    </location>
</feature>